<dbReference type="PANTHER" id="PTHR47273:SF4">
    <property type="entry name" value="EXPRESSED PROTEIN"/>
    <property type="match status" value="1"/>
</dbReference>
<evidence type="ECO:0000256" key="1">
    <source>
        <dbReference type="SAM" id="MobiDB-lite"/>
    </source>
</evidence>
<gene>
    <name evidence="3" type="ORF">B456_007G177000</name>
</gene>
<dbReference type="AlphaFoldDB" id="A0A0D2SM15"/>
<dbReference type="OMA" id="KNSEPDC"/>
<feature type="compositionally biased region" description="Pro residues" evidence="1">
    <location>
        <begin position="208"/>
        <end position="220"/>
    </location>
</feature>
<dbReference type="EMBL" id="CM001746">
    <property type="protein sequence ID" value="KJB42961.1"/>
    <property type="molecule type" value="Genomic_DNA"/>
</dbReference>
<feature type="signal peptide" evidence="2">
    <location>
        <begin position="1"/>
        <end position="15"/>
    </location>
</feature>
<name>A0A0D2SM15_GOSRA</name>
<dbReference type="Proteomes" id="UP000032304">
    <property type="component" value="Chromosome 7"/>
</dbReference>
<organism evidence="3 4">
    <name type="scientific">Gossypium raimondii</name>
    <name type="common">Peruvian cotton</name>
    <name type="synonym">Gossypium klotzschianum subsp. raimondii</name>
    <dbReference type="NCBI Taxonomy" id="29730"/>
    <lineage>
        <taxon>Eukaryota</taxon>
        <taxon>Viridiplantae</taxon>
        <taxon>Streptophyta</taxon>
        <taxon>Embryophyta</taxon>
        <taxon>Tracheophyta</taxon>
        <taxon>Spermatophyta</taxon>
        <taxon>Magnoliopsida</taxon>
        <taxon>eudicotyledons</taxon>
        <taxon>Gunneridae</taxon>
        <taxon>Pentapetalae</taxon>
        <taxon>rosids</taxon>
        <taxon>malvids</taxon>
        <taxon>Malvales</taxon>
        <taxon>Malvaceae</taxon>
        <taxon>Malvoideae</taxon>
        <taxon>Gossypium</taxon>
    </lineage>
</organism>
<reference evidence="3 4" key="1">
    <citation type="journal article" date="2012" name="Nature">
        <title>Repeated polyploidization of Gossypium genomes and the evolution of spinnable cotton fibres.</title>
        <authorList>
            <person name="Paterson A.H."/>
            <person name="Wendel J.F."/>
            <person name="Gundlach H."/>
            <person name="Guo H."/>
            <person name="Jenkins J."/>
            <person name="Jin D."/>
            <person name="Llewellyn D."/>
            <person name="Showmaker K.C."/>
            <person name="Shu S."/>
            <person name="Udall J."/>
            <person name="Yoo M.J."/>
            <person name="Byers R."/>
            <person name="Chen W."/>
            <person name="Doron-Faigenboim A."/>
            <person name="Duke M.V."/>
            <person name="Gong L."/>
            <person name="Grimwood J."/>
            <person name="Grover C."/>
            <person name="Grupp K."/>
            <person name="Hu G."/>
            <person name="Lee T.H."/>
            <person name="Li J."/>
            <person name="Lin L."/>
            <person name="Liu T."/>
            <person name="Marler B.S."/>
            <person name="Page J.T."/>
            <person name="Roberts A.W."/>
            <person name="Romanel E."/>
            <person name="Sanders W.S."/>
            <person name="Szadkowski E."/>
            <person name="Tan X."/>
            <person name="Tang H."/>
            <person name="Xu C."/>
            <person name="Wang J."/>
            <person name="Wang Z."/>
            <person name="Zhang D."/>
            <person name="Zhang L."/>
            <person name="Ashrafi H."/>
            <person name="Bedon F."/>
            <person name="Bowers J.E."/>
            <person name="Brubaker C.L."/>
            <person name="Chee P.W."/>
            <person name="Das S."/>
            <person name="Gingle A.R."/>
            <person name="Haigler C.H."/>
            <person name="Harker D."/>
            <person name="Hoffmann L.V."/>
            <person name="Hovav R."/>
            <person name="Jones D.C."/>
            <person name="Lemke C."/>
            <person name="Mansoor S."/>
            <person name="ur Rahman M."/>
            <person name="Rainville L.N."/>
            <person name="Rambani A."/>
            <person name="Reddy U.K."/>
            <person name="Rong J.K."/>
            <person name="Saranga Y."/>
            <person name="Scheffler B.E."/>
            <person name="Scheffler J.A."/>
            <person name="Stelly D.M."/>
            <person name="Triplett B.A."/>
            <person name="Van Deynze A."/>
            <person name="Vaslin M.F."/>
            <person name="Waghmare V.N."/>
            <person name="Walford S.A."/>
            <person name="Wright R.J."/>
            <person name="Zaki E.A."/>
            <person name="Zhang T."/>
            <person name="Dennis E.S."/>
            <person name="Mayer K.F."/>
            <person name="Peterson D.G."/>
            <person name="Rokhsar D.S."/>
            <person name="Wang X."/>
            <person name="Schmutz J."/>
        </authorList>
    </citation>
    <scope>NUCLEOTIDE SEQUENCE [LARGE SCALE GENOMIC DNA]</scope>
</reference>
<evidence type="ECO:0000313" key="4">
    <source>
        <dbReference type="Proteomes" id="UP000032304"/>
    </source>
</evidence>
<proteinExistence type="predicted"/>
<dbReference type="eggNOG" id="ENOG502QQ26">
    <property type="taxonomic scope" value="Eukaryota"/>
</dbReference>
<feature type="compositionally biased region" description="Polar residues" evidence="1">
    <location>
        <begin position="223"/>
        <end position="261"/>
    </location>
</feature>
<dbReference type="Gramene" id="KJB42961">
    <property type="protein sequence ID" value="KJB42961"/>
    <property type="gene ID" value="B456_007G177000"/>
</dbReference>
<dbReference type="PANTHER" id="PTHR47273">
    <property type="entry name" value="EXPRESSED PROTEIN"/>
    <property type="match status" value="1"/>
</dbReference>
<accession>A0A0D2SM15</accession>
<keyword evidence="2" id="KW-0732">Signal</keyword>
<keyword evidence="4" id="KW-1185">Reference proteome</keyword>
<feature type="chain" id="PRO_5012429754" evidence="2">
    <location>
        <begin position="16"/>
        <end position="340"/>
    </location>
</feature>
<sequence length="340" mass="36742">MCWFFLIIILSSSIAIDLSEGSHAHHHHHHHRKKSAVVVGRVYCDTTCSQEEFSRTSHFISGASVAVECKEGTSRPGFVQEVKTNEHGEFELRLPFSVSRRVKKINGCSVKLIKNSEPDCNVVASIPASSALRLVSGKHGTRVFSAGAFSFKLLKQPNLCRTKPKEANGEKAVLGHPESFFFPPPLFPPNPFQPPPLLPPILPPPAPLIPNPFQPPPAPLIPASSSTTGSTYSKPFSASSRTTGSTYSKPFPASSRTSSSIYPEPLPASSGTSSTSSTMVSSSTDSRTNSTTIATTSTSTNLPVSSSPIPFPTCTAFPWYPPCLCLYFTKEILSLIVYYK</sequence>
<evidence type="ECO:0000256" key="2">
    <source>
        <dbReference type="SAM" id="SignalP"/>
    </source>
</evidence>
<protein>
    <submittedName>
        <fullName evidence="3">Uncharacterized protein</fullName>
    </submittedName>
</protein>
<feature type="region of interest" description="Disordered" evidence="1">
    <location>
        <begin position="208"/>
        <end position="305"/>
    </location>
</feature>
<dbReference type="Pfam" id="PF01190">
    <property type="entry name" value="Pollen_Ole_e_1"/>
    <property type="match status" value="1"/>
</dbReference>
<dbReference type="KEGG" id="gra:105803530"/>
<feature type="compositionally biased region" description="Low complexity" evidence="1">
    <location>
        <begin position="269"/>
        <end position="300"/>
    </location>
</feature>
<dbReference type="STRING" id="29730.A0A0D2SM15"/>
<evidence type="ECO:0000313" key="3">
    <source>
        <dbReference type="EMBL" id="KJB42961.1"/>
    </source>
</evidence>
<dbReference type="OrthoDB" id="1935547at2759"/>